<gene>
    <name evidence="5" type="ORF">PRI8871_00757</name>
</gene>
<dbReference type="Gene3D" id="3.40.190.170">
    <property type="entry name" value="Bacterial extracellular solute-binding protein, family 7"/>
    <property type="match status" value="1"/>
</dbReference>
<name>A0A2R8AQQ9_9RHOB</name>
<accession>A0A2R8AQQ9</accession>
<dbReference type="InterPro" id="IPR018389">
    <property type="entry name" value="DctP_fam"/>
</dbReference>
<feature type="chain" id="PRO_5015317078" evidence="4">
    <location>
        <begin position="24"/>
        <end position="327"/>
    </location>
</feature>
<sequence length="327" mass="34521">MTLFGKLCLSAALSLGLTGAASAADFTMKIAAGAAPDGNVCKNYLDVWAEEVKEKSGGRIDYQMFCGGTLAKMGDAVNRVSQGVADVAWDLPGFYGARFAGLTAIGVPGLYTDPEPASGALWNAYAAGDLGTIDEVKVLWVQAVNNNSFFMAKPLEDYTNLNGTKMGMGSQIRAKVLEALNGVPIAIKVPEYYQAMSKGAVDGLMTTAGAVFDFGIEELVKEIYDAPFGGGLTFVVMNKDFYNSLPDDLKAVIDETTGYDRSKWASAYLRDEEHGTVTAAGINIRTATDAEVEALQPAITSGRTAFLASAPENPGFVAAIEAQLAKE</sequence>
<dbReference type="Pfam" id="PF03480">
    <property type="entry name" value="DctP"/>
    <property type="match status" value="1"/>
</dbReference>
<dbReference type="Proteomes" id="UP000244904">
    <property type="component" value="Unassembled WGS sequence"/>
</dbReference>
<dbReference type="GO" id="GO:0055085">
    <property type="term" value="P:transmembrane transport"/>
    <property type="evidence" value="ECO:0007669"/>
    <property type="project" value="InterPro"/>
</dbReference>
<dbReference type="EMBL" id="OMOJ01000001">
    <property type="protein sequence ID" value="SPF78164.1"/>
    <property type="molecule type" value="Genomic_DNA"/>
</dbReference>
<keyword evidence="6" id="KW-1185">Reference proteome</keyword>
<reference evidence="6" key="1">
    <citation type="submission" date="2018-03" db="EMBL/GenBank/DDBJ databases">
        <authorList>
            <person name="Rodrigo-Torres L."/>
            <person name="Arahal R. D."/>
            <person name="Lucena T."/>
        </authorList>
    </citation>
    <scope>NUCLEOTIDE SEQUENCE [LARGE SCALE GENOMIC DNA]</scope>
    <source>
        <strain evidence="6">CECT 8871</strain>
    </source>
</reference>
<dbReference type="AlphaFoldDB" id="A0A2R8AQQ9"/>
<dbReference type="PANTHER" id="PTHR33376">
    <property type="match status" value="1"/>
</dbReference>
<evidence type="ECO:0000256" key="3">
    <source>
        <dbReference type="ARBA" id="ARBA00022764"/>
    </source>
</evidence>
<dbReference type="PANTHER" id="PTHR33376:SF15">
    <property type="entry name" value="BLL6794 PROTEIN"/>
    <property type="match status" value="1"/>
</dbReference>
<organism evidence="5 6">
    <name type="scientific">Pseudoprimorskyibacter insulae</name>
    <dbReference type="NCBI Taxonomy" id="1695997"/>
    <lineage>
        <taxon>Bacteria</taxon>
        <taxon>Pseudomonadati</taxon>
        <taxon>Pseudomonadota</taxon>
        <taxon>Alphaproteobacteria</taxon>
        <taxon>Rhodobacterales</taxon>
        <taxon>Paracoccaceae</taxon>
        <taxon>Pseudoprimorskyibacter</taxon>
    </lineage>
</organism>
<feature type="signal peptide" evidence="4">
    <location>
        <begin position="1"/>
        <end position="23"/>
    </location>
</feature>
<comment type="subcellular location">
    <subcellularLocation>
        <location evidence="1">Periplasm</location>
    </subcellularLocation>
</comment>
<dbReference type="InterPro" id="IPR038404">
    <property type="entry name" value="TRAP_DctP_sf"/>
</dbReference>
<dbReference type="RefSeq" id="WP_108884833.1">
    <property type="nucleotide sequence ID" value="NZ_OMOJ01000001.1"/>
</dbReference>
<dbReference type="OrthoDB" id="7822595at2"/>
<evidence type="ECO:0000256" key="2">
    <source>
        <dbReference type="ARBA" id="ARBA00022729"/>
    </source>
</evidence>
<keyword evidence="2 4" id="KW-0732">Signal</keyword>
<evidence type="ECO:0000256" key="1">
    <source>
        <dbReference type="ARBA" id="ARBA00004418"/>
    </source>
</evidence>
<evidence type="ECO:0000313" key="6">
    <source>
        <dbReference type="Proteomes" id="UP000244904"/>
    </source>
</evidence>
<keyword evidence="3" id="KW-0574">Periplasm</keyword>
<evidence type="ECO:0000313" key="5">
    <source>
        <dbReference type="EMBL" id="SPF78164.1"/>
    </source>
</evidence>
<proteinExistence type="predicted"/>
<dbReference type="NCBIfam" id="NF037995">
    <property type="entry name" value="TRAP_S1"/>
    <property type="match status" value="1"/>
</dbReference>
<dbReference type="GO" id="GO:0042597">
    <property type="term" value="C:periplasmic space"/>
    <property type="evidence" value="ECO:0007669"/>
    <property type="project" value="UniProtKB-SubCell"/>
</dbReference>
<evidence type="ECO:0000256" key="4">
    <source>
        <dbReference type="SAM" id="SignalP"/>
    </source>
</evidence>
<protein>
    <submittedName>
        <fullName evidence="5">Solute-binding protein</fullName>
    </submittedName>
</protein>